<evidence type="ECO:0000313" key="2">
    <source>
        <dbReference type="Proteomes" id="UP000285405"/>
    </source>
</evidence>
<dbReference type="EMBL" id="MCBR01022110">
    <property type="protein sequence ID" value="RKF53449.1"/>
    <property type="molecule type" value="Genomic_DNA"/>
</dbReference>
<dbReference type="Proteomes" id="UP000285405">
    <property type="component" value="Unassembled WGS sequence"/>
</dbReference>
<organism evidence="1 2">
    <name type="scientific">Golovinomyces cichoracearum</name>
    <dbReference type="NCBI Taxonomy" id="62708"/>
    <lineage>
        <taxon>Eukaryota</taxon>
        <taxon>Fungi</taxon>
        <taxon>Dikarya</taxon>
        <taxon>Ascomycota</taxon>
        <taxon>Pezizomycotina</taxon>
        <taxon>Leotiomycetes</taxon>
        <taxon>Erysiphales</taxon>
        <taxon>Erysiphaceae</taxon>
        <taxon>Golovinomyces</taxon>
    </lineage>
</organism>
<dbReference type="AlphaFoldDB" id="A0A420H7P2"/>
<reference evidence="1 2" key="1">
    <citation type="journal article" date="2018" name="BMC Genomics">
        <title>Comparative genome analyses reveal sequence features reflecting distinct modes of host-adaptation between dicot and monocot powdery mildew.</title>
        <authorList>
            <person name="Wu Y."/>
            <person name="Ma X."/>
            <person name="Pan Z."/>
            <person name="Kale S.D."/>
            <person name="Song Y."/>
            <person name="King H."/>
            <person name="Zhang Q."/>
            <person name="Presley C."/>
            <person name="Deng X."/>
            <person name="Wei C.I."/>
            <person name="Xiao S."/>
        </authorList>
    </citation>
    <scope>NUCLEOTIDE SEQUENCE [LARGE SCALE GENOMIC DNA]</scope>
    <source>
        <strain evidence="1">UCSC1</strain>
    </source>
</reference>
<name>A0A420H7P2_9PEZI</name>
<protein>
    <submittedName>
        <fullName evidence="1">Uncharacterized protein</fullName>
    </submittedName>
</protein>
<proteinExistence type="predicted"/>
<comment type="caution">
    <text evidence="1">The sequence shown here is derived from an EMBL/GenBank/DDBJ whole genome shotgun (WGS) entry which is preliminary data.</text>
</comment>
<evidence type="ECO:0000313" key="1">
    <source>
        <dbReference type="EMBL" id="RKF53449.1"/>
    </source>
</evidence>
<sequence length="47" mass="5301">MAFFSIKPGDASVIWTSIYDRYDTAITDIVNSPLFEINQGSEYLVVL</sequence>
<gene>
    <name evidence="1" type="ORF">GcC1_221011</name>
</gene>
<accession>A0A420H7P2</accession>